<name>A0ABX0UA28_9FLAO</name>
<evidence type="ECO:0000256" key="3">
    <source>
        <dbReference type="ARBA" id="ARBA00018111"/>
    </source>
</evidence>
<feature type="domain" description="RecX second three-helical" evidence="5">
    <location>
        <begin position="62"/>
        <end position="103"/>
    </location>
</feature>
<comment type="subcellular location">
    <subcellularLocation>
        <location evidence="1">Cytoplasm</location>
    </subcellularLocation>
</comment>
<evidence type="ECO:0000259" key="5">
    <source>
        <dbReference type="Pfam" id="PF02631"/>
    </source>
</evidence>
<evidence type="ECO:0000313" key="7">
    <source>
        <dbReference type="EMBL" id="NIJ44421.1"/>
    </source>
</evidence>
<feature type="domain" description="RecX third three-helical" evidence="6">
    <location>
        <begin position="111"/>
        <end position="154"/>
    </location>
</feature>
<keyword evidence="8" id="KW-1185">Reference proteome</keyword>
<dbReference type="PANTHER" id="PTHR33602">
    <property type="entry name" value="REGULATORY PROTEIN RECX FAMILY PROTEIN"/>
    <property type="match status" value="1"/>
</dbReference>
<dbReference type="Pfam" id="PF21981">
    <property type="entry name" value="RecX_HTH3"/>
    <property type="match status" value="1"/>
</dbReference>
<dbReference type="EMBL" id="JAASQL010000001">
    <property type="protein sequence ID" value="NIJ44421.1"/>
    <property type="molecule type" value="Genomic_DNA"/>
</dbReference>
<accession>A0ABX0UA28</accession>
<dbReference type="InterPro" id="IPR053924">
    <property type="entry name" value="RecX_HTH_2nd"/>
</dbReference>
<organism evidence="7 8">
    <name type="scientific">Wenyingzhuangia heitensis</name>
    <dbReference type="NCBI Taxonomy" id="1487859"/>
    <lineage>
        <taxon>Bacteria</taxon>
        <taxon>Pseudomonadati</taxon>
        <taxon>Bacteroidota</taxon>
        <taxon>Flavobacteriia</taxon>
        <taxon>Flavobacteriales</taxon>
        <taxon>Flavobacteriaceae</taxon>
        <taxon>Wenyingzhuangia</taxon>
    </lineage>
</organism>
<comment type="caution">
    <text evidence="7">The sequence shown here is derived from an EMBL/GenBank/DDBJ whole genome shotgun (WGS) entry which is preliminary data.</text>
</comment>
<dbReference type="PANTHER" id="PTHR33602:SF1">
    <property type="entry name" value="REGULATORY PROTEIN RECX FAMILY PROTEIN"/>
    <property type="match status" value="1"/>
</dbReference>
<evidence type="ECO:0000313" key="8">
    <source>
        <dbReference type="Proteomes" id="UP000745859"/>
    </source>
</evidence>
<evidence type="ECO:0000256" key="4">
    <source>
        <dbReference type="ARBA" id="ARBA00022490"/>
    </source>
</evidence>
<dbReference type="Gene3D" id="1.10.10.10">
    <property type="entry name" value="Winged helix-like DNA-binding domain superfamily/Winged helix DNA-binding domain"/>
    <property type="match status" value="2"/>
</dbReference>
<proteinExistence type="inferred from homology"/>
<evidence type="ECO:0000256" key="1">
    <source>
        <dbReference type="ARBA" id="ARBA00004496"/>
    </source>
</evidence>
<dbReference type="InterPro" id="IPR003783">
    <property type="entry name" value="Regulatory_RecX"/>
</dbReference>
<dbReference type="InterPro" id="IPR036388">
    <property type="entry name" value="WH-like_DNA-bd_sf"/>
</dbReference>
<evidence type="ECO:0000256" key="2">
    <source>
        <dbReference type="ARBA" id="ARBA00009695"/>
    </source>
</evidence>
<dbReference type="Proteomes" id="UP000745859">
    <property type="component" value="Unassembled WGS sequence"/>
</dbReference>
<dbReference type="Pfam" id="PF02631">
    <property type="entry name" value="RecX_HTH2"/>
    <property type="match status" value="1"/>
</dbReference>
<gene>
    <name evidence="7" type="ORF">FHR24_000860</name>
</gene>
<evidence type="ECO:0000259" key="6">
    <source>
        <dbReference type="Pfam" id="PF21981"/>
    </source>
</evidence>
<comment type="similarity">
    <text evidence="2">Belongs to the RecX family.</text>
</comment>
<dbReference type="RefSeq" id="WP_167184358.1">
    <property type="nucleotide sequence ID" value="NZ_JAASQL010000001.1"/>
</dbReference>
<reference evidence="7 8" key="1">
    <citation type="submission" date="2020-03" db="EMBL/GenBank/DDBJ databases">
        <title>Genomic Encyclopedia of Type Strains, Phase IV (KMG-IV): sequencing the most valuable type-strain genomes for metagenomic binning, comparative biology and taxonomic classification.</title>
        <authorList>
            <person name="Goeker M."/>
        </authorList>
    </citation>
    <scope>NUCLEOTIDE SEQUENCE [LARGE SCALE GENOMIC DNA]</scope>
    <source>
        <strain evidence="7 8">DSM 101599</strain>
    </source>
</reference>
<dbReference type="InterPro" id="IPR053925">
    <property type="entry name" value="RecX_HTH_3rd"/>
</dbReference>
<protein>
    <recommendedName>
        <fullName evidence="3">Regulatory protein RecX</fullName>
    </recommendedName>
</protein>
<keyword evidence="4" id="KW-0963">Cytoplasm</keyword>
<sequence>MDFSKQTNKTYTVDQAKRALENYCVYQDRCHKEVEEKLYKMDMIPQACEVIILHLMEHNFLNEERFAKSFARGKFRIKKYGKVRITQELKFRNISAYNIKTALKEIEDGAYLETLNYLISQKWNNTKESNFYKKKKKVADFLLRKGYESNLVYENLHQFNS</sequence>